<evidence type="ECO:0000256" key="7">
    <source>
        <dbReference type="SAM" id="MobiDB-lite"/>
    </source>
</evidence>
<evidence type="ECO:0000313" key="9">
    <source>
        <dbReference type="Proteomes" id="UP000298416"/>
    </source>
</evidence>
<dbReference type="PANTHER" id="PTHR31223">
    <property type="entry name" value="LOG FAMILY PROTEIN YJL055W"/>
    <property type="match status" value="1"/>
</dbReference>
<dbReference type="Proteomes" id="UP000298416">
    <property type="component" value="Unassembled WGS sequence"/>
</dbReference>
<gene>
    <name evidence="8" type="ORF">SASPL_115299</name>
</gene>
<evidence type="ECO:0000256" key="5">
    <source>
        <dbReference type="ARBA" id="ARBA00047718"/>
    </source>
</evidence>
<dbReference type="GO" id="GO:0016799">
    <property type="term" value="F:hydrolase activity, hydrolyzing N-glycosyl compounds"/>
    <property type="evidence" value="ECO:0007669"/>
    <property type="project" value="TreeGrafter"/>
</dbReference>
<evidence type="ECO:0000313" key="8">
    <source>
        <dbReference type="EMBL" id="KAG6424876.1"/>
    </source>
</evidence>
<proteinExistence type="inferred from homology"/>
<evidence type="ECO:0000256" key="3">
    <source>
        <dbReference type="ARBA" id="ARBA00022712"/>
    </source>
</evidence>
<dbReference type="AlphaFoldDB" id="A0A8X8Y832"/>
<keyword evidence="3" id="KW-0203">Cytokinin biosynthesis</keyword>
<dbReference type="Gene3D" id="3.40.50.450">
    <property type="match status" value="1"/>
</dbReference>
<comment type="function">
    <text evidence="4">Cytokinin-activating enzyme working in the direct activation pathway. Phosphoribohydrolase that converts inactive cytokinin nucleotides to the biologically active free-base forms.</text>
</comment>
<dbReference type="InterPro" id="IPR031100">
    <property type="entry name" value="LOG_fam"/>
</dbReference>
<dbReference type="GO" id="GO:0005829">
    <property type="term" value="C:cytosol"/>
    <property type="evidence" value="ECO:0007669"/>
    <property type="project" value="UniProtKB-ARBA"/>
</dbReference>
<dbReference type="PANTHER" id="PTHR31223:SF51">
    <property type="entry name" value="CYTOKININ RIBOSIDE 5'-MONOPHOSPHATE PHOSPHORIBOHYDROLASE LOG4-RELATED"/>
    <property type="match status" value="1"/>
</dbReference>
<reference evidence="8" key="2">
    <citation type="submission" date="2020-08" db="EMBL/GenBank/DDBJ databases">
        <title>Plant Genome Project.</title>
        <authorList>
            <person name="Zhang R.-G."/>
        </authorList>
    </citation>
    <scope>NUCLEOTIDE SEQUENCE</scope>
    <source>
        <strain evidence="8">Huo1</strain>
        <tissue evidence="8">Leaf</tissue>
    </source>
</reference>
<dbReference type="NCBIfam" id="TIGR00730">
    <property type="entry name" value="Rossman fold protein, TIGR00730 family"/>
    <property type="match status" value="1"/>
</dbReference>
<dbReference type="EMBL" id="PNBA02000005">
    <property type="protein sequence ID" value="KAG6424876.1"/>
    <property type="molecule type" value="Genomic_DNA"/>
</dbReference>
<comment type="caution">
    <text evidence="8">The sequence shown here is derived from an EMBL/GenBank/DDBJ whole genome shotgun (WGS) entry which is preliminary data.</text>
</comment>
<dbReference type="EC" id="3.2.2.n1" evidence="2"/>
<evidence type="ECO:0000256" key="2">
    <source>
        <dbReference type="ARBA" id="ARBA00012205"/>
    </source>
</evidence>
<accession>A0A8X8Y832</accession>
<comment type="catalytic activity">
    <reaction evidence="6">
        <text>9-ribosyl-trans-zeatin 5'-phosphate + H2O = trans-zeatin + D-ribose 5-phosphate</text>
        <dbReference type="Rhea" id="RHEA:48564"/>
        <dbReference type="ChEBI" id="CHEBI:15377"/>
        <dbReference type="ChEBI" id="CHEBI:16522"/>
        <dbReference type="ChEBI" id="CHEBI:78346"/>
        <dbReference type="ChEBI" id="CHEBI:87947"/>
        <dbReference type="EC" id="3.2.2.n1"/>
    </reaction>
</comment>
<dbReference type="SUPFAM" id="SSF102405">
    <property type="entry name" value="MCP/YpsA-like"/>
    <property type="match status" value="1"/>
</dbReference>
<comment type="catalytic activity">
    <reaction evidence="5">
        <text>N(6)-(dimethylallyl)adenosine 5'-phosphate + H2O = N(6)-dimethylallyladenine + D-ribose 5-phosphate</text>
        <dbReference type="Rhea" id="RHEA:48560"/>
        <dbReference type="ChEBI" id="CHEBI:15377"/>
        <dbReference type="ChEBI" id="CHEBI:17660"/>
        <dbReference type="ChEBI" id="CHEBI:57526"/>
        <dbReference type="ChEBI" id="CHEBI:78346"/>
        <dbReference type="EC" id="3.2.2.n1"/>
    </reaction>
</comment>
<organism evidence="8">
    <name type="scientific">Salvia splendens</name>
    <name type="common">Scarlet sage</name>
    <dbReference type="NCBI Taxonomy" id="180675"/>
    <lineage>
        <taxon>Eukaryota</taxon>
        <taxon>Viridiplantae</taxon>
        <taxon>Streptophyta</taxon>
        <taxon>Embryophyta</taxon>
        <taxon>Tracheophyta</taxon>
        <taxon>Spermatophyta</taxon>
        <taxon>Magnoliopsida</taxon>
        <taxon>eudicotyledons</taxon>
        <taxon>Gunneridae</taxon>
        <taxon>Pentapetalae</taxon>
        <taxon>asterids</taxon>
        <taxon>lamiids</taxon>
        <taxon>Lamiales</taxon>
        <taxon>Lamiaceae</taxon>
        <taxon>Nepetoideae</taxon>
        <taxon>Mentheae</taxon>
        <taxon>Salviinae</taxon>
        <taxon>Salvia</taxon>
        <taxon>Salvia subgen. Calosphace</taxon>
        <taxon>core Calosphace</taxon>
    </lineage>
</organism>
<dbReference type="InterPro" id="IPR005269">
    <property type="entry name" value="LOG"/>
</dbReference>
<name>A0A8X8Y832_SALSN</name>
<evidence type="ECO:0000256" key="4">
    <source>
        <dbReference type="ARBA" id="ARBA00024884"/>
    </source>
</evidence>
<keyword evidence="9" id="KW-1185">Reference proteome</keyword>
<reference evidence="8" key="1">
    <citation type="submission" date="2018-01" db="EMBL/GenBank/DDBJ databases">
        <authorList>
            <person name="Mao J.F."/>
        </authorList>
    </citation>
    <scope>NUCLEOTIDE SEQUENCE</scope>
    <source>
        <strain evidence="8">Huo1</strain>
        <tissue evidence="8">Leaf</tissue>
    </source>
</reference>
<dbReference type="GO" id="GO:0005634">
    <property type="term" value="C:nucleus"/>
    <property type="evidence" value="ECO:0007669"/>
    <property type="project" value="TreeGrafter"/>
</dbReference>
<dbReference type="GO" id="GO:0009691">
    <property type="term" value="P:cytokinin biosynthetic process"/>
    <property type="evidence" value="ECO:0007669"/>
    <property type="project" value="UniProtKB-KW"/>
</dbReference>
<feature type="region of interest" description="Disordered" evidence="7">
    <location>
        <begin position="16"/>
        <end position="41"/>
    </location>
</feature>
<comment type="similarity">
    <text evidence="1">Belongs to the LOG family.</text>
</comment>
<evidence type="ECO:0000256" key="6">
    <source>
        <dbReference type="ARBA" id="ARBA00049153"/>
    </source>
</evidence>
<sequence>MEHVLATLARMEARLEASDRGVVSTVPPQRPDPEPPSGGAHQFSVYTQVTSVSHSTMSRPLIGDSTTGISPGFTQPPLQTWGNSYYDPSRALQQNPNTNVGFSSWMGLAAGRSSTWDLPRARADGNFARQLTSWDNPASRQGYGNKPSFTDAALQLGKQLVERKIDLVYGGASVGLMGLVSKTVFDGGCHVLGIIPKALVAHEISGASVGEVIIVADMHKRKAQMAKNADAFIALPGGYGTMEELLEIIAWSQLGIHDKPVGLLNIDGYYNSLLALFDKGVEEGFIEDSARNIVVLADSPDQLINKLEEYVPVHEAVAPRQSWIVDDQWGTTSG</sequence>
<dbReference type="Pfam" id="PF03641">
    <property type="entry name" value="Lysine_decarbox"/>
    <property type="match status" value="1"/>
</dbReference>
<protein>
    <recommendedName>
        <fullName evidence="2">cytokinin riboside 5'-monophosphate phosphoribohydrolase</fullName>
        <ecNumber evidence="2">3.2.2.n1</ecNumber>
    </recommendedName>
</protein>
<evidence type="ECO:0000256" key="1">
    <source>
        <dbReference type="ARBA" id="ARBA00006763"/>
    </source>
</evidence>